<evidence type="ECO:0000256" key="1">
    <source>
        <dbReference type="ARBA" id="ARBA00022679"/>
    </source>
</evidence>
<dbReference type="AlphaFoldDB" id="A0A9Y4NNP9"/>
<dbReference type="Proteomes" id="UP000694891">
    <property type="component" value="Unplaced"/>
</dbReference>
<dbReference type="GO" id="GO:0006511">
    <property type="term" value="P:ubiquitin-dependent protein catabolic process"/>
    <property type="evidence" value="ECO:0007669"/>
    <property type="project" value="TreeGrafter"/>
</dbReference>
<feature type="repeat" description="RCC1" evidence="5">
    <location>
        <begin position="280"/>
        <end position="335"/>
    </location>
</feature>
<proteinExistence type="predicted"/>
<dbReference type="Pfam" id="PF00632">
    <property type="entry name" value="HECT"/>
    <property type="match status" value="1"/>
</dbReference>
<reference evidence="8" key="1">
    <citation type="submission" date="2025-08" db="UniProtKB">
        <authorList>
            <consortium name="RefSeq"/>
        </authorList>
    </citation>
    <scope>IDENTIFICATION</scope>
</reference>
<feature type="domain" description="HECT" evidence="6">
    <location>
        <begin position="645"/>
        <end position="813"/>
    </location>
</feature>
<dbReference type="PANTHER" id="PTHR45622">
    <property type="entry name" value="UBIQUITIN-PROTEIN LIGASE E3A-RELATED"/>
    <property type="match status" value="1"/>
</dbReference>
<dbReference type="RefSeq" id="XP_008300642.1">
    <property type="nucleotide sequence ID" value="XM_008302420.1"/>
</dbReference>
<dbReference type="PROSITE" id="PS50237">
    <property type="entry name" value="HECT"/>
    <property type="match status" value="1"/>
</dbReference>
<dbReference type="GO" id="GO:0005737">
    <property type="term" value="C:cytoplasm"/>
    <property type="evidence" value="ECO:0007669"/>
    <property type="project" value="TreeGrafter"/>
</dbReference>
<organism evidence="7 8">
    <name type="scientific">Stegastes partitus</name>
    <name type="common">bicolor damselfish</name>
    <dbReference type="NCBI Taxonomy" id="144197"/>
    <lineage>
        <taxon>Eukaryota</taxon>
        <taxon>Metazoa</taxon>
        <taxon>Chordata</taxon>
        <taxon>Craniata</taxon>
        <taxon>Vertebrata</taxon>
        <taxon>Euteleostomi</taxon>
        <taxon>Actinopterygii</taxon>
        <taxon>Neopterygii</taxon>
        <taxon>Teleostei</taxon>
        <taxon>Neoteleostei</taxon>
        <taxon>Acanthomorphata</taxon>
        <taxon>Ovalentaria</taxon>
        <taxon>Pomacentridae</taxon>
        <taxon>Stegastes</taxon>
    </lineage>
</organism>
<dbReference type="SUPFAM" id="SSF56204">
    <property type="entry name" value="Hect, E3 ligase catalytic domain"/>
    <property type="match status" value="1"/>
</dbReference>
<dbReference type="Gene3D" id="2.130.10.30">
    <property type="entry name" value="Regulator of chromosome condensation 1/beta-lactamase-inhibitor protein II"/>
    <property type="match status" value="2"/>
</dbReference>
<feature type="active site" description="Glycyl thioester intermediate" evidence="4">
    <location>
        <position position="782"/>
    </location>
</feature>
<dbReference type="InterPro" id="IPR000569">
    <property type="entry name" value="HECT_dom"/>
</dbReference>
<dbReference type="Gene3D" id="3.90.1750.10">
    <property type="entry name" value="Hect, E3 ligase catalytic domains"/>
    <property type="match status" value="1"/>
</dbReference>
<dbReference type="GeneID" id="103372711"/>
<feature type="repeat" description="RCC1" evidence="5">
    <location>
        <begin position="176"/>
        <end position="227"/>
    </location>
</feature>
<dbReference type="FunFam" id="3.30.2410.10:FF:000003">
    <property type="entry name" value="probable E3 ubiquitin-protein ligase HERC4 isoform X1"/>
    <property type="match status" value="1"/>
</dbReference>
<evidence type="ECO:0000256" key="3">
    <source>
        <dbReference type="ARBA" id="ARBA00022786"/>
    </source>
</evidence>
<accession>A0A9Y4NNP9</accession>
<dbReference type="InterPro" id="IPR051709">
    <property type="entry name" value="Ub-ligase/GTPase-reg"/>
</dbReference>
<evidence type="ECO:0000256" key="4">
    <source>
        <dbReference type="PROSITE-ProRule" id="PRU00104"/>
    </source>
</evidence>
<dbReference type="InterPro" id="IPR009091">
    <property type="entry name" value="RCC1/BLIP-II"/>
</dbReference>
<dbReference type="Gene3D" id="3.30.2160.10">
    <property type="entry name" value="Hect, E3 ligase catalytic domain"/>
    <property type="match status" value="1"/>
</dbReference>
<dbReference type="SMART" id="SM00119">
    <property type="entry name" value="HECTc"/>
    <property type="match status" value="1"/>
</dbReference>
<protein>
    <submittedName>
        <fullName evidence="8">Probable E3 ubiquitin-protein ligase HERC3</fullName>
    </submittedName>
</protein>
<feature type="repeat" description="RCC1" evidence="5">
    <location>
        <begin position="75"/>
        <end position="136"/>
    </location>
</feature>
<dbReference type="SUPFAM" id="SSF50985">
    <property type="entry name" value="RCC1/BLIP-II"/>
    <property type="match status" value="1"/>
</dbReference>
<gene>
    <name evidence="8" type="primary">LOC103372711</name>
</gene>
<dbReference type="Gene3D" id="3.30.2410.10">
    <property type="entry name" value="Hect, E3 ligase catalytic domain"/>
    <property type="match status" value="1"/>
</dbReference>
<feature type="repeat" description="RCC1" evidence="5">
    <location>
        <begin position="137"/>
        <end position="175"/>
    </location>
</feature>
<feature type="repeat" description="RCC1" evidence="5">
    <location>
        <begin position="228"/>
        <end position="279"/>
    </location>
</feature>
<dbReference type="PROSITE" id="PS00626">
    <property type="entry name" value="RCC1_2"/>
    <property type="match status" value="2"/>
</dbReference>
<dbReference type="PANTHER" id="PTHR45622:SF73">
    <property type="entry name" value="E3 UBIQUITIN-PROTEIN LIGASE HERC4-LIKE ISOFORM X1-RELATED"/>
    <property type="match status" value="1"/>
</dbReference>
<evidence type="ECO:0000256" key="2">
    <source>
        <dbReference type="ARBA" id="ARBA00022737"/>
    </source>
</evidence>
<dbReference type="GO" id="GO:0061630">
    <property type="term" value="F:ubiquitin protein ligase activity"/>
    <property type="evidence" value="ECO:0007669"/>
    <property type="project" value="TreeGrafter"/>
</dbReference>
<evidence type="ECO:0000259" key="6">
    <source>
        <dbReference type="PROSITE" id="PS50237"/>
    </source>
</evidence>
<evidence type="ECO:0000313" key="7">
    <source>
        <dbReference type="Proteomes" id="UP000694891"/>
    </source>
</evidence>
<evidence type="ECO:0000313" key="8">
    <source>
        <dbReference type="RefSeq" id="XP_008300642.1"/>
    </source>
</evidence>
<name>A0A9Y4NNP9_9TELE</name>
<dbReference type="GO" id="GO:0016567">
    <property type="term" value="P:protein ubiquitination"/>
    <property type="evidence" value="ECO:0007669"/>
    <property type="project" value="TreeGrafter"/>
</dbReference>
<keyword evidence="3 4" id="KW-0833">Ubl conjugation pathway</keyword>
<dbReference type="PROSITE" id="PS50012">
    <property type="entry name" value="RCC1_3"/>
    <property type="match status" value="5"/>
</dbReference>
<keyword evidence="2" id="KW-0677">Repeat</keyword>
<dbReference type="PRINTS" id="PR00633">
    <property type="entry name" value="RCCNDNSATION"/>
</dbReference>
<dbReference type="InterPro" id="IPR035983">
    <property type="entry name" value="Hect_E3_ubiquitin_ligase"/>
</dbReference>
<dbReference type="InterPro" id="IPR058923">
    <property type="entry name" value="RCC1-like_dom"/>
</dbReference>
<keyword evidence="7" id="KW-1185">Reference proteome</keyword>
<evidence type="ECO:0000256" key="5">
    <source>
        <dbReference type="PROSITE-ProRule" id="PRU00235"/>
    </source>
</evidence>
<sequence>MFSWGDDRHQGFRLKKASNVPPGDAVRFLNLSFQLRDLSAGSSVITFIKTSGDASVIRTDEGGRRATGKQKFVEGKVKAVSCGDDASVTLLSESGLVSCVDTTQTPFIPRTPEALRNVPVCQVACGSRHTVVLTRGGQVFTWARDGSPRAVPTLAAMPLVQVAAGGDQSFVLSASGGVFGWGRNHRGQLGLGDTTDRSSPTPVRCLNMKKTVHISCGQEHTAILTKDGAVFTFGSGRFGQLGHNSTRDELRPRLVAELWGAKVCRVACGRDHTLVLTDSGKVFSFGRGEQGQLGHGEKSHSSVPLPVQLPHDVTNGAIIQNIYAGGNCSFATCTPHQDNGSSCCENNTTQLDAIENMIDEWAAKCHQAESWATMKQDIHRMFSSAACMNRSFLDRSKDKHFQTSPNYSGLDLSLAHRGFGKLVQSDAVSAEVEAAVLELLQSLDEDPVGLEGLRIFLLLTELLHAMQNRRRPESMRLAEAIAAAAQRLSAGSLQITGVWWSSLGPSTMTRHVKVWKNVLSGLLYFLPVPRVSVQNVLQILQNMYNANKEKKKIPEASFGADINPQFLGQDLQLWRATTINKVKTKVVCLSNIFSWCRVHSHENNSFSSFCAFAPSEASWRRLGAAVSISSSSSQTSADLNCDLLNRREYVDAYVNHAFNTSVESAFQEFERGFFQVCERDLVQLFGPEELQGVLVGKDQYDWAKFKQNTVYDLYYHAHHPTIRMFWEVFDELTEEQKKDFLWFLTGFRKVPILGMDQIQMSVELKQIQSASHDQYFPESLTCHSILYLPLYSTKEVMRVRLTEALRPERGFSA</sequence>
<keyword evidence="1" id="KW-0808">Transferase</keyword>
<dbReference type="InterPro" id="IPR000408">
    <property type="entry name" value="Reg_chr_condens"/>
</dbReference>
<dbReference type="Pfam" id="PF25390">
    <property type="entry name" value="WD40_RLD"/>
    <property type="match status" value="1"/>
</dbReference>